<protein>
    <submittedName>
        <fullName evidence="1">Uncharacterized protein</fullName>
    </submittedName>
</protein>
<dbReference type="RefSeq" id="WP_249298552.1">
    <property type="nucleotide sequence ID" value="NZ_JACRSX010000024.1"/>
</dbReference>
<comment type="caution">
    <text evidence="1">The sequence shown here is derived from an EMBL/GenBank/DDBJ whole genome shotgun (WGS) entry which is preliminary data.</text>
</comment>
<dbReference type="Proteomes" id="UP000606193">
    <property type="component" value="Unassembled WGS sequence"/>
</dbReference>
<reference evidence="1 2" key="1">
    <citation type="submission" date="2020-08" db="EMBL/GenBank/DDBJ databases">
        <title>Genome public.</title>
        <authorList>
            <person name="Liu C."/>
            <person name="Sun Q."/>
        </authorList>
    </citation>
    <scope>NUCLEOTIDE SEQUENCE [LARGE SCALE GENOMIC DNA]</scope>
    <source>
        <strain evidence="1 2">NSJ-37</strain>
    </source>
</reference>
<accession>A0ABR7N4H6</accession>
<dbReference type="EMBL" id="JACRSX010000024">
    <property type="protein sequence ID" value="MBC8563532.1"/>
    <property type="molecule type" value="Genomic_DNA"/>
</dbReference>
<keyword evidence="2" id="KW-1185">Reference proteome</keyword>
<evidence type="ECO:0000313" key="1">
    <source>
        <dbReference type="EMBL" id="MBC8563532.1"/>
    </source>
</evidence>
<name>A0ABR7N4H6_9FIRM</name>
<evidence type="ECO:0000313" key="2">
    <source>
        <dbReference type="Proteomes" id="UP000606193"/>
    </source>
</evidence>
<gene>
    <name evidence="1" type="ORF">H8704_13025</name>
</gene>
<proteinExistence type="predicted"/>
<organism evidence="1 2">
    <name type="scientific">Jutongia huaianensis</name>
    <dbReference type="NCBI Taxonomy" id="2763668"/>
    <lineage>
        <taxon>Bacteria</taxon>
        <taxon>Bacillati</taxon>
        <taxon>Bacillota</taxon>
        <taxon>Clostridia</taxon>
        <taxon>Lachnospirales</taxon>
        <taxon>Lachnospiraceae</taxon>
        <taxon>Jutongia</taxon>
    </lineage>
</organism>
<sequence>MKELKKGINEVLAQTAVDITELTGCFMLWGEVELPECLRVEEKKMVMNCEDCNVRK</sequence>